<reference evidence="7 8" key="1">
    <citation type="submission" date="2021-04" db="EMBL/GenBank/DDBJ databases">
        <title>Draft genome sequence of Paenibacillus cisolokensis, LC2-13A.</title>
        <authorList>
            <person name="Uke A."/>
            <person name="Chhe C."/>
            <person name="Baramee S."/>
            <person name="Kosugi A."/>
        </authorList>
    </citation>
    <scope>NUCLEOTIDE SEQUENCE [LARGE SCALE GENOMIC DNA]</scope>
    <source>
        <strain evidence="7 8">LC2-13A</strain>
    </source>
</reference>
<dbReference type="SUPFAM" id="SSF50129">
    <property type="entry name" value="GroES-like"/>
    <property type="match status" value="1"/>
</dbReference>
<dbReference type="PANTHER" id="PTHR43350">
    <property type="entry name" value="NAD-DEPENDENT ALCOHOL DEHYDROGENASE"/>
    <property type="match status" value="1"/>
</dbReference>
<evidence type="ECO:0000256" key="5">
    <source>
        <dbReference type="ARBA" id="ARBA00023002"/>
    </source>
</evidence>
<comment type="cofactor">
    <cofactor evidence="1">
        <name>Zn(2+)</name>
        <dbReference type="ChEBI" id="CHEBI:29105"/>
    </cofactor>
</comment>
<protein>
    <submittedName>
        <fullName evidence="7">Oxidoreductase</fullName>
    </submittedName>
</protein>
<dbReference type="CDD" id="cd08255">
    <property type="entry name" value="2-desacetyl-2-hydroxyethyl_bacteriochlorophyllide_like"/>
    <property type="match status" value="1"/>
</dbReference>
<evidence type="ECO:0000313" key="8">
    <source>
        <dbReference type="Proteomes" id="UP000680304"/>
    </source>
</evidence>
<sequence length="350" mass="38257">MGETLVFTAPRTIQAEAYDEKPLQPDEVRLATLYSGISAGTQLTAYRGTNPMVSKRRNPESNLFEARTDYAPLYPIKGCWAYEEVGKVVEAGSGVTTIRIGDIVYGAWGHKSTHVTNEAYAREHRLPEGLDPVVGIYSQMGAIALNAVLDANIHVGETVAVFGQGVPGQIAAQLVRLNGGSVIVVDVDDYRLDVARKLGADIVLNSGSCDAAKEIKKLTGNRGADVAIDFSGFYPALHEAIRSCAYNGRVVSAGFYQGEGAGLYLGEEFHHNRIQVICSQIGGIAPELSHRWDRLRLEKTVFRLVQEGKLRLQELITHVVPFRDGKRAYQMLDQRTEPGLQVVLAFDQAT</sequence>
<name>A0ABQ4N1J4_9BACL</name>
<keyword evidence="5" id="KW-0560">Oxidoreductase</keyword>
<dbReference type="SUPFAM" id="SSF51735">
    <property type="entry name" value="NAD(P)-binding Rossmann-fold domains"/>
    <property type="match status" value="1"/>
</dbReference>
<dbReference type="InterPro" id="IPR011032">
    <property type="entry name" value="GroES-like_sf"/>
</dbReference>
<comment type="similarity">
    <text evidence="2">Belongs to the zinc-containing alcohol dehydrogenase family.</text>
</comment>
<proteinExistence type="inferred from homology"/>
<evidence type="ECO:0000259" key="6">
    <source>
        <dbReference type="SMART" id="SM00829"/>
    </source>
</evidence>
<dbReference type="Gene3D" id="3.90.180.10">
    <property type="entry name" value="Medium-chain alcohol dehydrogenases, catalytic domain"/>
    <property type="match status" value="2"/>
</dbReference>
<accession>A0ABQ4N1J4</accession>
<comment type="caution">
    <text evidence="7">The sequence shown here is derived from an EMBL/GenBank/DDBJ whole genome shotgun (WGS) entry which is preliminary data.</text>
</comment>
<organism evidence="7 8">
    <name type="scientific">Paenibacillus cisolokensis</name>
    <dbReference type="NCBI Taxonomy" id="1658519"/>
    <lineage>
        <taxon>Bacteria</taxon>
        <taxon>Bacillati</taxon>
        <taxon>Bacillota</taxon>
        <taxon>Bacilli</taxon>
        <taxon>Bacillales</taxon>
        <taxon>Paenibacillaceae</taxon>
        <taxon>Paenibacillus</taxon>
    </lineage>
</organism>
<evidence type="ECO:0000256" key="2">
    <source>
        <dbReference type="ARBA" id="ARBA00008072"/>
    </source>
</evidence>
<dbReference type="Proteomes" id="UP000680304">
    <property type="component" value="Unassembled WGS sequence"/>
</dbReference>
<dbReference type="InterPro" id="IPR020843">
    <property type="entry name" value="ER"/>
</dbReference>
<dbReference type="Gene3D" id="3.40.50.720">
    <property type="entry name" value="NAD(P)-binding Rossmann-like Domain"/>
    <property type="match status" value="1"/>
</dbReference>
<keyword evidence="8" id="KW-1185">Reference proteome</keyword>
<dbReference type="InterPro" id="IPR013149">
    <property type="entry name" value="ADH-like_C"/>
</dbReference>
<evidence type="ECO:0000256" key="3">
    <source>
        <dbReference type="ARBA" id="ARBA00022723"/>
    </source>
</evidence>
<evidence type="ECO:0000256" key="1">
    <source>
        <dbReference type="ARBA" id="ARBA00001947"/>
    </source>
</evidence>
<dbReference type="SMART" id="SM00829">
    <property type="entry name" value="PKS_ER"/>
    <property type="match status" value="1"/>
</dbReference>
<gene>
    <name evidence="7" type="ORF">PACILC2_06190</name>
</gene>
<feature type="domain" description="Enoyl reductase (ER)" evidence="6">
    <location>
        <begin position="8"/>
        <end position="343"/>
    </location>
</feature>
<evidence type="ECO:0000256" key="4">
    <source>
        <dbReference type="ARBA" id="ARBA00022833"/>
    </source>
</evidence>
<dbReference type="InterPro" id="IPR036291">
    <property type="entry name" value="NAD(P)-bd_dom_sf"/>
</dbReference>
<dbReference type="RefSeq" id="WP_213527326.1">
    <property type="nucleotide sequence ID" value="NZ_BOVJ01000019.1"/>
</dbReference>
<evidence type="ECO:0000313" key="7">
    <source>
        <dbReference type="EMBL" id="GIQ62051.1"/>
    </source>
</evidence>
<dbReference type="EMBL" id="BOVJ01000019">
    <property type="protein sequence ID" value="GIQ62051.1"/>
    <property type="molecule type" value="Genomic_DNA"/>
</dbReference>
<dbReference type="Pfam" id="PF00107">
    <property type="entry name" value="ADH_zinc_N"/>
    <property type="match status" value="1"/>
</dbReference>
<keyword evidence="3" id="KW-0479">Metal-binding</keyword>
<keyword evidence="4" id="KW-0862">Zinc</keyword>
<dbReference type="PANTHER" id="PTHR43350:SF19">
    <property type="entry name" value="D-GULOSIDE 3-DEHYDROGENASE"/>
    <property type="match status" value="1"/>
</dbReference>